<evidence type="ECO:0000256" key="6">
    <source>
        <dbReference type="ARBA" id="ARBA00023004"/>
    </source>
</evidence>
<accession>A0A448YT66</accession>
<dbReference type="Proteomes" id="UP000290900">
    <property type="component" value="Unassembled WGS sequence"/>
</dbReference>
<dbReference type="PANTHER" id="PTHR30468:SF1">
    <property type="entry name" value="ALPHA-KETOGLUTARATE-DEPENDENT SULFONATE DIOXYGENASE"/>
    <property type="match status" value="1"/>
</dbReference>
<name>A0A448YT66_BRENA</name>
<dbReference type="STRING" id="13370.A0A448YT66"/>
<evidence type="ECO:0000313" key="8">
    <source>
        <dbReference type="EMBL" id="VEU24109.1"/>
    </source>
</evidence>
<comment type="cofactor">
    <cofactor evidence="1">
        <name>Fe(2+)</name>
        <dbReference type="ChEBI" id="CHEBI:29033"/>
    </cofactor>
</comment>
<gene>
    <name evidence="8" type="ORF">BRENAR_LOCUS4838</name>
</gene>
<dbReference type="Pfam" id="PF02668">
    <property type="entry name" value="TauD"/>
    <property type="match status" value="1"/>
</dbReference>
<dbReference type="EMBL" id="CAACVR010000075">
    <property type="protein sequence ID" value="VEU24109.1"/>
    <property type="molecule type" value="Genomic_DNA"/>
</dbReference>
<keyword evidence="3" id="KW-0479">Metal-binding</keyword>
<dbReference type="FunCoup" id="A0A448YT66">
    <property type="interactions" value="8"/>
</dbReference>
<evidence type="ECO:0000259" key="7">
    <source>
        <dbReference type="Pfam" id="PF02668"/>
    </source>
</evidence>
<protein>
    <submittedName>
        <fullName evidence="8">DEKNAAC105378</fullName>
    </submittedName>
</protein>
<dbReference type="AlphaFoldDB" id="A0A448YT66"/>
<dbReference type="SUPFAM" id="SSF51197">
    <property type="entry name" value="Clavaminate synthase-like"/>
    <property type="match status" value="1"/>
</dbReference>
<reference evidence="8 9" key="1">
    <citation type="submission" date="2018-12" db="EMBL/GenBank/DDBJ databases">
        <authorList>
            <person name="Tiukova I."/>
            <person name="Dainat J."/>
        </authorList>
    </citation>
    <scope>NUCLEOTIDE SEQUENCE [LARGE SCALE GENOMIC DNA]</scope>
</reference>
<feature type="domain" description="TauD/TfdA-like" evidence="7">
    <location>
        <begin position="87"/>
        <end position="359"/>
    </location>
</feature>
<dbReference type="Gene3D" id="3.60.130.10">
    <property type="entry name" value="Clavaminate synthase-like"/>
    <property type="match status" value="1"/>
</dbReference>
<dbReference type="PANTHER" id="PTHR30468">
    <property type="entry name" value="ALPHA-KETOGLUTARATE-DEPENDENT SULFONATE DIOXYGENASE"/>
    <property type="match status" value="1"/>
</dbReference>
<dbReference type="GO" id="GO:0016706">
    <property type="term" value="F:2-oxoglutarate-dependent dioxygenase activity"/>
    <property type="evidence" value="ECO:0007669"/>
    <property type="project" value="TreeGrafter"/>
</dbReference>
<keyword evidence="4" id="KW-0223">Dioxygenase</keyword>
<evidence type="ECO:0000256" key="1">
    <source>
        <dbReference type="ARBA" id="ARBA00001954"/>
    </source>
</evidence>
<dbReference type="InParanoid" id="A0A448YT66"/>
<dbReference type="InterPro" id="IPR051323">
    <property type="entry name" value="AtsK-like"/>
</dbReference>
<proteinExistence type="inferred from homology"/>
<evidence type="ECO:0000313" key="9">
    <source>
        <dbReference type="Proteomes" id="UP000290900"/>
    </source>
</evidence>
<dbReference type="OrthoDB" id="10257314at2759"/>
<comment type="similarity">
    <text evidence="2">Belongs to the TfdA dioxygenase family.</text>
</comment>
<dbReference type="GO" id="GO:0046872">
    <property type="term" value="F:metal ion binding"/>
    <property type="evidence" value="ECO:0007669"/>
    <property type="project" value="UniProtKB-KW"/>
</dbReference>
<keyword evidence="5" id="KW-0560">Oxidoreductase</keyword>
<evidence type="ECO:0000256" key="2">
    <source>
        <dbReference type="ARBA" id="ARBA00005896"/>
    </source>
</evidence>
<organism evidence="8 9">
    <name type="scientific">Brettanomyces naardenensis</name>
    <name type="common">Yeast</name>
    <dbReference type="NCBI Taxonomy" id="13370"/>
    <lineage>
        <taxon>Eukaryota</taxon>
        <taxon>Fungi</taxon>
        <taxon>Dikarya</taxon>
        <taxon>Ascomycota</taxon>
        <taxon>Saccharomycotina</taxon>
        <taxon>Pichiomycetes</taxon>
        <taxon>Pichiales</taxon>
        <taxon>Pichiaceae</taxon>
        <taxon>Brettanomyces</taxon>
    </lineage>
</organism>
<dbReference type="InterPro" id="IPR003819">
    <property type="entry name" value="TauD/TfdA-like"/>
</dbReference>
<sequence>MASTYRVFKDLPIDFHADGKEKKEGIFSLSPELLKKLNHPRWAPVWETSQELAFKPVAPFKHTDRGYFGDPSFDSLFKGTGATKTTITPKLGVEIHGLQLSKLTDRQKDDLALLVEQKGVAIFRDQDFKDLSFEDLKKWGRYYGPLHVHNNSGAPKGEPEFHLVFASRDKNGTNPFLDRHTGFITWHSDVSFESQPAGITALVNVQTGGGGDTQFVDAIEAYERLSPTLQHFLDGLQAVHTSREQIQGGKAEGGIERKPIVDTIHPVVRWHPVLKKKGLFVNGNPQLRLGGFTRRILGLKDEESDALLTFLLNHINSLLDAHIRAIWDDKTVAVWDNRRVIHTATSDLAPDSIRTAFRITPVAERPVANEKEFNDWTPEKELDLIKHTNEYLKLTPAEYYEKFYKPKGL</sequence>
<keyword evidence="6" id="KW-0408">Iron</keyword>
<dbReference type="GO" id="GO:0005737">
    <property type="term" value="C:cytoplasm"/>
    <property type="evidence" value="ECO:0007669"/>
    <property type="project" value="TreeGrafter"/>
</dbReference>
<evidence type="ECO:0000256" key="3">
    <source>
        <dbReference type="ARBA" id="ARBA00022723"/>
    </source>
</evidence>
<dbReference type="FunFam" id="3.60.130.10:FF:000003">
    <property type="entry name" value="Alpha-ketoglutarate-dependent taurine dioxygenase"/>
    <property type="match status" value="1"/>
</dbReference>
<evidence type="ECO:0000256" key="5">
    <source>
        <dbReference type="ARBA" id="ARBA00023002"/>
    </source>
</evidence>
<keyword evidence="9" id="KW-1185">Reference proteome</keyword>
<dbReference type="InterPro" id="IPR042098">
    <property type="entry name" value="TauD-like_sf"/>
</dbReference>
<evidence type="ECO:0000256" key="4">
    <source>
        <dbReference type="ARBA" id="ARBA00022964"/>
    </source>
</evidence>